<gene>
    <name evidence="1" type="ORF">R0H02_10165</name>
</gene>
<evidence type="ECO:0000313" key="1">
    <source>
        <dbReference type="EMBL" id="MDV2862820.1"/>
    </source>
</evidence>
<dbReference type="EMBL" id="JAWJAC010000005">
    <property type="protein sequence ID" value="MDV2862820.1"/>
    <property type="molecule type" value="Genomic_DNA"/>
</dbReference>
<proteinExistence type="predicted"/>
<accession>A0AB35RLE8</accession>
<reference evidence="1 2" key="1">
    <citation type="submission" date="2023-10" db="EMBL/GenBank/DDBJ databases">
        <title>Phytobacter spp. The emergence of a new genus of hospital-origin enterobacteria encoding carbapenemases in Argentina.</title>
        <authorList>
            <person name="Vay C."/>
            <person name="Almuzara M."/>
            <person name="Traglia G.M."/>
            <person name="Campos J."/>
        </authorList>
    </citation>
    <scope>NUCLEOTIDE SEQUENCE [LARGE SCALE GENOMIC DNA]</scope>
    <source>
        <strain evidence="1 2">CVMA36</strain>
    </source>
</reference>
<dbReference type="RefSeq" id="WP_142517880.1">
    <property type="nucleotide sequence ID" value="NZ_JAWJAC010000005.1"/>
</dbReference>
<evidence type="ECO:0000313" key="2">
    <source>
        <dbReference type="Proteomes" id="UP001286589"/>
    </source>
</evidence>
<keyword evidence="2" id="KW-1185">Reference proteome</keyword>
<protein>
    <submittedName>
        <fullName evidence="1">Type II toxin-antitoxin system RelE/ParE family toxin</fullName>
    </submittedName>
</protein>
<sequence>MYAKDINWRGSALDDLVAFPQAIRRIAGFELHKVQHGREPTDWKPINEWGMGVIEIRLHGEDGEYRVVYVARFSDVVCVLHCFQKKTQKTSLRDIAIIKARYKAARDEWREKK</sequence>
<dbReference type="AlphaFoldDB" id="A0AB35RLE8"/>
<dbReference type="Proteomes" id="UP001286589">
    <property type="component" value="Unassembled WGS sequence"/>
</dbReference>
<organism evidence="1 2">
    <name type="scientific">Phytobacter ursingii</name>
    <dbReference type="NCBI Taxonomy" id="1972431"/>
    <lineage>
        <taxon>Bacteria</taxon>
        <taxon>Pseudomonadati</taxon>
        <taxon>Pseudomonadota</taxon>
        <taxon>Gammaproteobacteria</taxon>
        <taxon>Enterobacterales</taxon>
        <taxon>Enterobacteriaceae</taxon>
        <taxon>Phytobacter</taxon>
    </lineage>
</organism>
<dbReference type="Pfam" id="PF05973">
    <property type="entry name" value="Gp49"/>
    <property type="match status" value="1"/>
</dbReference>
<dbReference type="InterPro" id="IPR009241">
    <property type="entry name" value="HigB-like"/>
</dbReference>
<comment type="caution">
    <text evidence="1">The sequence shown here is derived from an EMBL/GenBank/DDBJ whole genome shotgun (WGS) entry which is preliminary data.</text>
</comment>
<name>A0AB35RLE8_9ENTR</name>